<evidence type="ECO:0000313" key="1">
    <source>
        <dbReference type="EMBL" id="JAH19194.1"/>
    </source>
</evidence>
<reference evidence="1" key="1">
    <citation type="submission" date="2014-11" db="EMBL/GenBank/DDBJ databases">
        <authorList>
            <person name="Amaro Gonzalez C."/>
        </authorList>
    </citation>
    <scope>NUCLEOTIDE SEQUENCE</scope>
</reference>
<dbReference type="EMBL" id="GBXM01089383">
    <property type="protein sequence ID" value="JAH19194.1"/>
    <property type="molecule type" value="Transcribed_RNA"/>
</dbReference>
<accession>A0A0E9QQS7</accession>
<proteinExistence type="predicted"/>
<name>A0A0E9QQS7_ANGAN</name>
<sequence>MVGYIGLRFMYFSM</sequence>
<reference evidence="1" key="2">
    <citation type="journal article" date="2015" name="Fish Shellfish Immunol.">
        <title>Early steps in the European eel (Anguilla anguilla)-Vibrio vulnificus interaction in the gills: Role of the RtxA13 toxin.</title>
        <authorList>
            <person name="Callol A."/>
            <person name="Pajuelo D."/>
            <person name="Ebbesson L."/>
            <person name="Teles M."/>
            <person name="MacKenzie S."/>
            <person name="Amaro C."/>
        </authorList>
    </citation>
    <scope>NUCLEOTIDE SEQUENCE</scope>
</reference>
<organism evidence="1">
    <name type="scientific">Anguilla anguilla</name>
    <name type="common">European freshwater eel</name>
    <name type="synonym">Muraena anguilla</name>
    <dbReference type="NCBI Taxonomy" id="7936"/>
    <lineage>
        <taxon>Eukaryota</taxon>
        <taxon>Metazoa</taxon>
        <taxon>Chordata</taxon>
        <taxon>Craniata</taxon>
        <taxon>Vertebrata</taxon>
        <taxon>Euteleostomi</taxon>
        <taxon>Actinopterygii</taxon>
        <taxon>Neopterygii</taxon>
        <taxon>Teleostei</taxon>
        <taxon>Anguilliformes</taxon>
        <taxon>Anguillidae</taxon>
        <taxon>Anguilla</taxon>
    </lineage>
</organism>
<protein>
    <submittedName>
        <fullName evidence="1">Uncharacterized protein</fullName>
    </submittedName>
</protein>